<dbReference type="GO" id="GO:0034384">
    <property type="term" value="P:high-density lipoprotein particle clearance"/>
    <property type="evidence" value="ECO:0007669"/>
    <property type="project" value="Ensembl"/>
</dbReference>
<evidence type="ECO:0000256" key="8">
    <source>
        <dbReference type="ARBA" id="ARBA00022850"/>
    </source>
</evidence>
<protein>
    <recommendedName>
        <fullName evidence="4">Apolipoprotein M</fullName>
    </recommendedName>
</protein>
<accession>A0A8C0JFC1</accession>
<comment type="subcellular location">
    <subcellularLocation>
        <location evidence="1">Secreted</location>
    </subcellularLocation>
</comment>
<dbReference type="GO" id="GO:0034362">
    <property type="term" value="C:low-density lipoprotein particle"/>
    <property type="evidence" value="ECO:0007669"/>
    <property type="project" value="Ensembl"/>
</dbReference>
<evidence type="ECO:0000313" key="13">
    <source>
        <dbReference type="Ensembl" id="ENSCABP00000031548.1"/>
    </source>
</evidence>
<feature type="chain" id="PRO_5034650943" description="Apolipoprotein M" evidence="12">
    <location>
        <begin position="24"/>
        <end position="252"/>
    </location>
</feature>
<evidence type="ECO:0000256" key="11">
    <source>
        <dbReference type="ARBA" id="ARBA00025553"/>
    </source>
</evidence>
<keyword evidence="7 12" id="KW-0732">Signal</keyword>
<evidence type="ECO:0000256" key="9">
    <source>
        <dbReference type="ARBA" id="ARBA00023055"/>
    </source>
</evidence>
<sequence length="252" mass="28164">MLQRTWSYLLYLYGALISTLSPCAPPAPLPASGLDRDQFPRQYLGTWHFIAAAAATPAALETFAGTDSSVFHMGQGPQPQRLQLRATLRLKSGDCVPRSWIYLLNEGSTDLATEGRPGMRTELFSSKCPDTIIVQETDRDYQRILLYSRTPHLADDCIEDFQSQAYCLDMEEFLLIPRSQGTTQMGRPLGGPLTPSASGISLEGRRWVGRERRLGVVDLQGGSWKALRRKEVVGVREVWGFRRQLGRCWGDG</sequence>
<keyword evidence="9" id="KW-0445">Lipid transport</keyword>
<dbReference type="GO" id="GO:0042157">
    <property type="term" value="P:lipoprotein metabolic process"/>
    <property type="evidence" value="ECO:0007669"/>
    <property type="project" value="Ensembl"/>
</dbReference>
<dbReference type="GO" id="GO:0033344">
    <property type="term" value="P:cholesterol efflux"/>
    <property type="evidence" value="ECO:0007669"/>
    <property type="project" value="Ensembl"/>
</dbReference>
<reference evidence="13" key="1">
    <citation type="submission" date="2025-08" db="UniProtKB">
        <authorList>
            <consortium name="Ensembl"/>
        </authorList>
    </citation>
    <scope>IDENTIFICATION</scope>
</reference>
<proteinExistence type="inferred from homology"/>
<dbReference type="GO" id="GO:0016209">
    <property type="term" value="F:antioxidant activity"/>
    <property type="evidence" value="ECO:0007669"/>
    <property type="project" value="Ensembl"/>
</dbReference>
<evidence type="ECO:0000313" key="14">
    <source>
        <dbReference type="Proteomes" id="UP000694404"/>
    </source>
</evidence>
<evidence type="ECO:0000256" key="4">
    <source>
        <dbReference type="ARBA" id="ARBA00019937"/>
    </source>
</evidence>
<keyword evidence="10" id="KW-1015">Disulfide bond</keyword>
<reference evidence="13" key="2">
    <citation type="submission" date="2025-09" db="UniProtKB">
        <authorList>
            <consortium name="Ensembl"/>
        </authorList>
    </citation>
    <scope>IDENTIFICATION</scope>
</reference>
<dbReference type="GO" id="GO:0034380">
    <property type="term" value="P:high-density lipoprotein particle assembly"/>
    <property type="evidence" value="ECO:0007669"/>
    <property type="project" value="Ensembl"/>
</dbReference>
<dbReference type="GO" id="GO:0034365">
    <property type="term" value="C:discoidal high-density lipoprotein particle"/>
    <property type="evidence" value="ECO:0007669"/>
    <property type="project" value="Ensembl"/>
</dbReference>
<keyword evidence="6" id="KW-0964">Secreted</keyword>
<dbReference type="InterPro" id="IPR022734">
    <property type="entry name" value="ApoM"/>
</dbReference>
<feature type="signal peptide" evidence="12">
    <location>
        <begin position="1"/>
        <end position="23"/>
    </location>
</feature>
<evidence type="ECO:0000256" key="1">
    <source>
        <dbReference type="ARBA" id="ARBA00004613"/>
    </source>
</evidence>
<dbReference type="GO" id="GO:0005543">
    <property type="term" value="F:phospholipid binding"/>
    <property type="evidence" value="ECO:0007669"/>
    <property type="project" value="Ensembl"/>
</dbReference>
<dbReference type="GO" id="GO:0034445">
    <property type="term" value="P:negative regulation of plasma lipoprotein oxidation"/>
    <property type="evidence" value="ECO:0007669"/>
    <property type="project" value="Ensembl"/>
</dbReference>
<comment type="subunit">
    <text evidence="3">Interacts with LRP2; LRP2 mediates APOM renal uptake and subsequent lysosomal degradation.</text>
</comment>
<dbReference type="AlphaFoldDB" id="A0A8C0JFC1"/>
<dbReference type="Gene3D" id="2.40.128.20">
    <property type="match status" value="1"/>
</dbReference>
<dbReference type="InterPro" id="IPR012674">
    <property type="entry name" value="Calycin"/>
</dbReference>
<dbReference type="Pfam" id="PF11032">
    <property type="entry name" value="ApoM"/>
    <property type="match status" value="1"/>
</dbReference>
<dbReference type="OMA" id="SGKWANC"/>
<dbReference type="GeneTree" id="ENSGT00390000001026"/>
<evidence type="ECO:0000256" key="6">
    <source>
        <dbReference type="ARBA" id="ARBA00022525"/>
    </source>
</evidence>
<dbReference type="Proteomes" id="UP000694404">
    <property type="component" value="Unplaced"/>
</dbReference>
<dbReference type="PANTHER" id="PTHR32028:SF1">
    <property type="entry name" value="APOLIPOPROTEIN M"/>
    <property type="match status" value="1"/>
</dbReference>
<keyword evidence="5" id="KW-0813">Transport</keyword>
<evidence type="ECO:0000256" key="12">
    <source>
        <dbReference type="SAM" id="SignalP"/>
    </source>
</evidence>
<dbReference type="GO" id="GO:0005319">
    <property type="term" value="F:lipid transporter activity"/>
    <property type="evidence" value="ECO:0007669"/>
    <property type="project" value="Ensembl"/>
</dbReference>
<keyword evidence="8" id="KW-0345">HDL</keyword>
<gene>
    <name evidence="13" type="primary">APOM</name>
</gene>
<comment type="function">
    <text evidence="11">Probably involved in lipid transport. Can bind sphingosine-1-phosphate, myristic acid, palmitic acid and stearic acid, retinol, all-trans-retinoic acid and 9-cis-retinoic acid.</text>
</comment>
<keyword evidence="14" id="KW-1185">Reference proteome</keyword>
<evidence type="ECO:0000256" key="2">
    <source>
        <dbReference type="ARBA" id="ARBA00007071"/>
    </source>
</evidence>
<evidence type="ECO:0000256" key="3">
    <source>
        <dbReference type="ARBA" id="ARBA00011559"/>
    </source>
</evidence>
<evidence type="ECO:0000256" key="7">
    <source>
        <dbReference type="ARBA" id="ARBA00022729"/>
    </source>
</evidence>
<dbReference type="PANTHER" id="PTHR32028">
    <property type="entry name" value="APOLIPOPROTEIN M"/>
    <property type="match status" value="1"/>
</dbReference>
<dbReference type="Ensembl" id="ENSCABT00000034578.1">
    <property type="protein sequence ID" value="ENSCABP00000031548.1"/>
    <property type="gene ID" value="ENSCABG00000023029.1"/>
</dbReference>
<evidence type="ECO:0000256" key="10">
    <source>
        <dbReference type="ARBA" id="ARBA00023157"/>
    </source>
</evidence>
<name>A0A8C0JFC1_CHEAB</name>
<evidence type="ECO:0000256" key="5">
    <source>
        <dbReference type="ARBA" id="ARBA00022448"/>
    </source>
</evidence>
<dbReference type="GO" id="GO:0034375">
    <property type="term" value="P:high-density lipoprotein particle remodeling"/>
    <property type="evidence" value="ECO:0007669"/>
    <property type="project" value="Ensembl"/>
</dbReference>
<organism evidence="13 14">
    <name type="scientific">Chelonoidis abingdonii</name>
    <name type="common">Abingdon island giant tortoise</name>
    <name type="synonym">Testudo abingdonii</name>
    <dbReference type="NCBI Taxonomy" id="106734"/>
    <lineage>
        <taxon>Eukaryota</taxon>
        <taxon>Metazoa</taxon>
        <taxon>Chordata</taxon>
        <taxon>Craniata</taxon>
        <taxon>Vertebrata</taxon>
        <taxon>Euteleostomi</taxon>
        <taxon>Archelosauria</taxon>
        <taxon>Testudinata</taxon>
        <taxon>Testudines</taxon>
        <taxon>Cryptodira</taxon>
        <taxon>Durocryptodira</taxon>
        <taxon>Testudinoidea</taxon>
        <taxon>Testudinidae</taxon>
        <taxon>Chelonoidis</taxon>
    </lineage>
</organism>
<dbReference type="GO" id="GO:0034366">
    <property type="term" value="C:spherical high-density lipoprotein particle"/>
    <property type="evidence" value="ECO:0007669"/>
    <property type="project" value="Ensembl"/>
</dbReference>
<dbReference type="SUPFAM" id="SSF50814">
    <property type="entry name" value="Lipocalins"/>
    <property type="match status" value="1"/>
</dbReference>
<dbReference type="GO" id="GO:0034361">
    <property type="term" value="C:very-low-density lipoprotein particle"/>
    <property type="evidence" value="ECO:0007669"/>
    <property type="project" value="Ensembl"/>
</dbReference>
<dbReference type="GO" id="GO:0043691">
    <property type="term" value="P:reverse cholesterol transport"/>
    <property type="evidence" value="ECO:0007669"/>
    <property type="project" value="Ensembl"/>
</dbReference>
<comment type="similarity">
    <text evidence="2">Belongs to the calycin superfamily. Lipocalin family. Highly divergent.</text>
</comment>